<evidence type="ECO:0008006" key="4">
    <source>
        <dbReference type="Google" id="ProtNLM"/>
    </source>
</evidence>
<dbReference type="EMBL" id="HBGN01022693">
    <property type="protein sequence ID" value="CAD9336803.1"/>
    <property type="molecule type" value="Transcribed_RNA"/>
</dbReference>
<sequence length="276" mass="31712">MPSVSELEFELEKLRESTKLALEATWADLERLQKENATKDDQIHCLLKDNHTKDVQIAKLRIEISAFRQHDYNEKEETEVASSEDVSAAENSLIRSASRRFSRRNSPPTEPSLTRSRGSINANVGTFIRKCSSYLADSNDQRQEIENDFMNQLSVMQQDKKIAIDEMNIKLKQRETAIDTLEKIIALREETVSSLRDENERLKKDMLENERGCVPQIKVKKNTSEIKRLSLVVAPNTRQESHKRKNSMKSASQIEKSLSLSNFYPTKRLNEATRAA</sequence>
<feature type="coiled-coil region" evidence="1">
    <location>
        <begin position="164"/>
        <end position="205"/>
    </location>
</feature>
<keyword evidence="1" id="KW-0175">Coiled coil</keyword>
<evidence type="ECO:0000256" key="2">
    <source>
        <dbReference type="SAM" id="MobiDB-lite"/>
    </source>
</evidence>
<reference evidence="3" key="1">
    <citation type="submission" date="2021-01" db="EMBL/GenBank/DDBJ databases">
        <authorList>
            <person name="Corre E."/>
            <person name="Pelletier E."/>
            <person name="Niang G."/>
            <person name="Scheremetjew M."/>
            <person name="Finn R."/>
            <person name="Kale V."/>
            <person name="Holt S."/>
            <person name="Cochrane G."/>
            <person name="Meng A."/>
            <person name="Brown T."/>
            <person name="Cohen L."/>
        </authorList>
    </citation>
    <scope>NUCLEOTIDE SEQUENCE</scope>
    <source>
        <strain evidence="3">Pop2</strain>
    </source>
</reference>
<organism evidence="3">
    <name type="scientific">Ditylum brightwellii</name>
    <dbReference type="NCBI Taxonomy" id="49249"/>
    <lineage>
        <taxon>Eukaryota</taxon>
        <taxon>Sar</taxon>
        <taxon>Stramenopiles</taxon>
        <taxon>Ochrophyta</taxon>
        <taxon>Bacillariophyta</taxon>
        <taxon>Mediophyceae</taxon>
        <taxon>Lithodesmiophycidae</taxon>
        <taxon>Lithodesmiales</taxon>
        <taxon>Lithodesmiaceae</taxon>
        <taxon>Ditylum</taxon>
    </lineage>
</organism>
<feature type="region of interest" description="Disordered" evidence="2">
    <location>
        <begin position="236"/>
        <end position="255"/>
    </location>
</feature>
<proteinExistence type="predicted"/>
<accession>A0A6U3RVV5</accession>
<dbReference type="AlphaFoldDB" id="A0A6U3RVV5"/>
<feature type="region of interest" description="Disordered" evidence="2">
    <location>
        <begin position="97"/>
        <end position="118"/>
    </location>
</feature>
<protein>
    <recommendedName>
        <fullName evidence="4">Cilia- and flagella-associated protein 157</fullName>
    </recommendedName>
</protein>
<name>A0A6U3RVV5_9STRA</name>
<evidence type="ECO:0000256" key="1">
    <source>
        <dbReference type="SAM" id="Coils"/>
    </source>
</evidence>
<evidence type="ECO:0000313" key="3">
    <source>
        <dbReference type="EMBL" id="CAD9336803.1"/>
    </source>
</evidence>
<gene>
    <name evidence="3" type="ORF">DBRI1063_LOCUS14462</name>
</gene>